<organism evidence="6">
    <name type="scientific">marine sediment metagenome</name>
    <dbReference type="NCBI Taxonomy" id="412755"/>
    <lineage>
        <taxon>unclassified sequences</taxon>
        <taxon>metagenomes</taxon>
        <taxon>ecological metagenomes</taxon>
    </lineage>
</organism>
<dbReference type="InterPro" id="IPR004087">
    <property type="entry name" value="KH_dom"/>
</dbReference>
<gene>
    <name evidence="6" type="ORF">LCGC14_3140920</name>
</gene>
<dbReference type="Pfam" id="PF00575">
    <property type="entry name" value="S1"/>
    <property type="match status" value="1"/>
</dbReference>
<evidence type="ECO:0000259" key="5">
    <source>
        <dbReference type="PROSITE" id="PS50126"/>
    </source>
</evidence>
<dbReference type="Gene3D" id="3.30.1370.10">
    <property type="entry name" value="K Homology domain, type 1"/>
    <property type="match status" value="1"/>
</dbReference>
<accession>A0A0F8VX18</accession>
<evidence type="ECO:0000256" key="4">
    <source>
        <dbReference type="SAM" id="MobiDB-lite"/>
    </source>
</evidence>
<feature type="region of interest" description="Disordered" evidence="4">
    <location>
        <begin position="228"/>
        <end position="256"/>
    </location>
</feature>
<dbReference type="PROSITE" id="PS50126">
    <property type="entry name" value="S1"/>
    <property type="match status" value="1"/>
</dbReference>
<dbReference type="InterPro" id="IPR027408">
    <property type="entry name" value="PNPase/RNase_PH_dom_sf"/>
</dbReference>
<dbReference type="GO" id="GO:0004654">
    <property type="term" value="F:polyribonucleotide nucleotidyltransferase activity"/>
    <property type="evidence" value="ECO:0007669"/>
    <property type="project" value="InterPro"/>
</dbReference>
<dbReference type="SUPFAM" id="SSF54791">
    <property type="entry name" value="Eukaryotic type KH-domain (KH-domain type I)"/>
    <property type="match status" value="1"/>
</dbReference>
<dbReference type="InterPro" id="IPR012340">
    <property type="entry name" value="NA-bd_OB-fold"/>
</dbReference>
<dbReference type="SUPFAM" id="SSF50249">
    <property type="entry name" value="Nucleic acid-binding proteins"/>
    <property type="match status" value="1"/>
</dbReference>
<evidence type="ECO:0000256" key="1">
    <source>
        <dbReference type="ARBA" id="ARBA00022679"/>
    </source>
</evidence>
<evidence type="ECO:0000256" key="3">
    <source>
        <dbReference type="ARBA" id="ARBA00022884"/>
    </source>
</evidence>
<dbReference type="PANTHER" id="PTHR11252">
    <property type="entry name" value="POLYRIBONUCLEOTIDE NUCLEOTIDYLTRANSFERASE"/>
    <property type="match status" value="1"/>
</dbReference>
<feature type="compositionally biased region" description="Gly residues" evidence="4">
    <location>
        <begin position="247"/>
        <end position="256"/>
    </location>
</feature>
<dbReference type="GO" id="GO:0005829">
    <property type="term" value="C:cytosol"/>
    <property type="evidence" value="ECO:0007669"/>
    <property type="project" value="TreeGrafter"/>
</dbReference>
<dbReference type="PANTHER" id="PTHR11252:SF0">
    <property type="entry name" value="POLYRIBONUCLEOTIDE NUCLEOTIDYLTRANSFERASE 1, MITOCHONDRIAL"/>
    <property type="match status" value="1"/>
</dbReference>
<dbReference type="GO" id="GO:0003723">
    <property type="term" value="F:RNA binding"/>
    <property type="evidence" value="ECO:0007669"/>
    <property type="project" value="UniProtKB-KW"/>
</dbReference>
<dbReference type="SUPFAM" id="SSF55666">
    <property type="entry name" value="Ribonuclease PH domain 2-like"/>
    <property type="match status" value="1"/>
</dbReference>
<dbReference type="Gene3D" id="3.30.230.70">
    <property type="entry name" value="GHMP Kinase, N-terminal domain"/>
    <property type="match status" value="1"/>
</dbReference>
<keyword evidence="1" id="KW-0808">Transferase</keyword>
<dbReference type="InterPro" id="IPR012162">
    <property type="entry name" value="PNPase"/>
</dbReference>
<comment type="caution">
    <text evidence="6">The sequence shown here is derived from an EMBL/GenBank/DDBJ whole genome shotgun (WGS) entry which is preliminary data.</text>
</comment>
<dbReference type="InterPro" id="IPR004088">
    <property type="entry name" value="KH_dom_type_1"/>
</dbReference>
<keyword evidence="2" id="KW-0548">Nucleotidyltransferase</keyword>
<feature type="domain" description="S1 motif" evidence="5">
    <location>
        <begin position="160"/>
        <end position="228"/>
    </location>
</feature>
<dbReference type="FunFam" id="2.40.50.140:FF:000189">
    <property type="entry name" value="Polyribonucleotide nucleotidyltransferase, putative"/>
    <property type="match status" value="1"/>
</dbReference>
<dbReference type="FunFam" id="3.30.1370.10:FF:000001">
    <property type="entry name" value="Polyribonucleotide nucleotidyltransferase"/>
    <property type="match status" value="1"/>
</dbReference>
<proteinExistence type="predicted"/>
<dbReference type="Gene3D" id="2.40.50.140">
    <property type="entry name" value="Nucleic acid-binding proteins"/>
    <property type="match status" value="1"/>
</dbReference>
<dbReference type="SMART" id="SM00316">
    <property type="entry name" value="S1"/>
    <property type="match status" value="1"/>
</dbReference>
<dbReference type="GO" id="GO:0000175">
    <property type="term" value="F:3'-5'-RNA exonuclease activity"/>
    <property type="evidence" value="ECO:0007669"/>
    <property type="project" value="TreeGrafter"/>
</dbReference>
<dbReference type="InterPro" id="IPR036345">
    <property type="entry name" value="ExoRNase_PH_dom2_sf"/>
</dbReference>
<sequence length="256" mass="27464">AGISIGMVSEGERYVLLTDIIGEEDFHGDMDFKVAGTTNGITGIQLDMKARGIVQSRVVESLEQARKARGVILDAMTAVIDTPREELSEFAPRMLTIKIDPDKIGKVIGPGGKMIKKIQEETEATIDIEDDGTIFIACKGPGGQAALEKIKGITEDAEIGKTYAGKIVSIRDFGAFVEILPGTEGLCHVSELSMDYVENVDDVCKVGDEMEVKVIGIDDQGKVKVSRKAVLDPNWNPPPPRARSGGRPRGGGGRGR</sequence>
<dbReference type="InterPro" id="IPR036612">
    <property type="entry name" value="KH_dom_type_1_sf"/>
</dbReference>
<evidence type="ECO:0000313" key="6">
    <source>
        <dbReference type="EMBL" id="KKK48857.1"/>
    </source>
</evidence>
<feature type="non-terminal residue" evidence="6">
    <location>
        <position position="1"/>
    </location>
</feature>
<name>A0A0F8VX18_9ZZZZ</name>
<dbReference type="EMBL" id="LAZR01068856">
    <property type="protein sequence ID" value="KKK48857.1"/>
    <property type="molecule type" value="Genomic_DNA"/>
</dbReference>
<dbReference type="SMART" id="SM00322">
    <property type="entry name" value="KH"/>
    <property type="match status" value="1"/>
</dbReference>
<dbReference type="InterPro" id="IPR003029">
    <property type="entry name" value="S1_domain"/>
</dbReference>
<protein>
    <recommendedName>
        <fullName evidence="5">S1 motif domain-containing protein</fullName>
    </recommendedName>
</protein>
<dbReference type="Pfam" id="PF00013">
    <property type="entry name" value="KH_1"/>
    <property type="match status" value="1"/>
</dbReference>
<dbReference type="PROSITE" id="PS50084">
    <property type="entry name" value="KH_TYPE_1"/>
    <property type="match status" value="1"/>
</dbReference>
<evidence type="ECO:0000256" key="2">
    <source>
        <dbReference type="ARBA" id="ARBA00022695"/>
    </source>
</evidence>
<dbReference type="GO" id="GO:0006402">
    <property type="term" value="P:mRNA catabolic process"/>
    <property type="evidence" value="ECO:0007669"/>
    <property type="project" value="InterPro"/>
</dbReference>
<dbReference type="CDD" id="cd04472">
    <property type="entry name" value="S1_PNPase"/>
    <property type="match status" value="1"/>
</dbReference>
<dbReference type="AlphaFoldDB" id="A0A0F8VX18"/>
<keyword evidence="3" id="KW-0694">RNA-binding</keyword>
<dbReference type="CDD" id="cd02393">
    <property type="entry name" value="KH-I_PNPase"/>
    <property type="match status" value="1"/>
</dbReference>
<reference evidence="6" key="1">
    <citation type="journal article" date="2015" name="Nature">
        <title>Complex archaea that bridge the gap between prokaryotes and eukaryotes.</title>
        <authorList>
            <person name="Spang A."/>
            <person name="Saw J.H."/>
            <person name="Jorgensen S.L."/>
            <person name="Zaremba-Niedzwiedzka K."/>
            <person name="Martijn J."/>
            <person name="Lind A.E."/>
            <person name="van Eijk R."/>
            <person name="Schleper C."/>
            <person name="Guy L."/>
            <person name="Ettema T.J."/>
        </authorList>
    </citation>
    <scope>NUCLEOTIDE SEQUENCE</scope>
</reference>